<evidence type="ECO:0000256" key="1">
    <source>
        <dbReference type="SAM" id="MobiDB-lite"/>
    </source>
</evidence>
<evidence type="ECO:0000313" key="2">
    <source>
        <dbReference type="EMBL" id="CAG8713365.1"/>
    </source>
</evidence>
<protein>
    <submittedName>
        <fullName evidence="2">13847_t:CDS:1</fullName>
    </submittedName>
</protein>
<dbReference type="Proteomes" id="UP000789375">
    <property type="component" value="Unassembled WGS sequence"/>
</dbReference>
<reference evidence="2" key="1">
    <citation type="submission" date="2021-06" db="EMBL/GenBank/DDBJ databases">
        <authorList>
            <person name="Kallberg Y."/>
            <person name="Tangrot J."/>
            <person name="Rosling A."/>
        </authorList>
    </citation>
    <scope>NUCLEOTIDE SEQUENCE</scope>
    <source>
        <strain evidence="2">87-6 pot B 2015</strain>
    </source>
</reference>
<comment type="caution">
    <text evidence="2">The sequence shown here is derived from an EMBL/GenBank/DDBJ whole genome shotgun (WGS) entry which is preliminary data.</text>
</comment>
<dbReference type="AlphaFoldDB" id="A0A9N9HZ98"/>
<sequence>RKFSRFETQVKELRWINLRVTRISKQNLLFLVTNSTDTQQYVNDSTISIIIKTTIQNQKCDPESSVQSYDPSQTYDQSHYDPSLYSQDPSAHYQYTQQGNPGDPQNDGSSF</sequence>
<dbReference type="EMBL" id="CAJVPP010011182">
    <property type="protein sequence ID" value="CAG8713365.1"/>
    <property type="molecule type" value="Genomic_DNA"/>
</dbReference>
<name>A0A9N9HZ98_FUNMO</name>
<accession>A0A9N9HZ98</accession>
<feature type="compositionally biased region" description="Polar residues" evidence="1">
    <location>
        <begin position="84"/>
        <end position="100"/>
    </location>
</feature>
<proteinExistence type="predicted"/>
<organism evidence="2 3">
    <name type="scientific">Funneliformis mosseae</name>
    <name type="common">Endomycorrhizal fungus</name>
    <name type="synonym">Glomus mosseae</name>
    <dbReference type="NCBI Taxonomy" id="27381"/>
    <lineage>
        <taxon>Eukaryota</taxon>
        <taxon>Fungi</taxon>
        <taxon>Fungi incertae sedis</taxon>
        <taxon>Mucoromycota</taxon>
        <taxon>Glomeromycotina</taxon>
        <taxon>Glomeromycetes</taxon>
        <taxon>Glomerales</taxon>
        <taxon>Glomeraceae</taxon>
        <taxon>Funneliformis</taxon>
    </lineage>
</organism>
<feature type="non-terminal residue" evidence="2">
    <location>
        <position position="1"/>
    </location>
</feature>
<gene>
    <name evidence="2" type="ORF">FMOSSE_LOCUS14471</name>
</gene>
<feature type="region of interest" description="Disordered" evidence="1">
    <location>
        <begin position="59"/>
        <end position="111"/>
    </location>
</feature>
<evidence type="ECO:0000313" key="3">
    <source>
        <dbReference type="Proteomes" id="UP000789375"/>
    </source>
</evidence>
<feature type="compositionally biased region" description="Polar residues" evidence="1">
    <location>
        <begin position="59"/>
        <end position="77"/>
    </location>
</feature>
<keyword evidence="3" id="KW-1185">Reference proteome</keyword>